<keyword evidence="5" id="KW-1185">Reference proteome</keyword>
<dbReference type="Pfam" id="PF01783">
    <property type="entry name" value="Ribosomal_L32p"/>
    <property type="match status" value="1"/>
</dbReference>
<comment type="caution">
    <text evidence="4">The sequence shown here is derived from an EMBL/GenBank/DDBJ whole genome shotgun (WGS) entry which is preliminary data.</text>
</comment>
<protein>
    <recommendedName>
        <fullName evidence="6">Ribosomal protein L32</fullName>
    </recommendedName>
</protein>
<evidence type="ECO:0000313" key="4">
    <source>
        <dbReference type="EMBL" id="KAL3097176.1"/>
    </source>
</evidence>
<evidence type="ECO:0008006" key="6">
    <source>
        <dbReference type="Google" id="ProtNLM"/>
    </source>
</evidence>
<dbReference type="InterPro" id="IPR002677">
    <property type="entry name" value="Ribosomal_bL32"/>
</dbReference>
<dbReference type="GO" id="GO:0006412">
    <property type="term" value="P:translation"/>
    <property type="evidence" value="ECO:0007669"/>
    <property type="project" value="UniProtKB-ARBA"/>
</dbReference>
<evidence type="ECO:0000256" key="2">
    <source>
        <dbReference type="ARBA" id="ARBA00022980"/>
    </source>
</evidence>
<sequence>MFFTRILAGVPKYRTSKPRVLFRRYNRPFYQYTMRPLVQCSRCSASHEPWVLCMDCYRVLRDVTEPIKRRMVSHNAYIGQRQQAMPRWTDENANP</sequence>
<evidence type="ECO:0000313" key="5">
    <source>
        <dbReference type="Proteomes" id="UP001620626"/>
    </source>
</evidence>
<comment type="similarity">
    <text evidence="1">Belongs to the bacterial ribosomal protein bL32 family.</text>
</comment>
<dbReference type="GO" id="GO:0005840">
    <property type="term" value="C:ribosome"/>
    <property type="evidence" value="ECO:0007669"/>
    <property type="project" value="UniProtKB-KW"/>
</dbReference>
<name>A0ABD2K2Q7_9BILA</name>
<dbReference type="InterPro" id="IPR011332">
    <property type="entry name" value="Ribosomal_zn-bd"/>
</dbReference>
<accession>A0ABD2K2Q7</accession>
<evidence type="ECO:0000256" key="1">
    <source>
        <dbReference type="ARBA" id="ARBA00008560"/>
    </source>
</evidence>
<dbReference type="Proteomes" id="UP001620626">
    <property type="component" value="Unassembled WGS sequence"/>
</dbReference>
<keyword evidence="3" id="KW-0687">Ribonucleoprotein</keyword>
<dbReference type="AlphaFoldDB" id="A0ABD2K2Q7"/>
<keyword evidence="2" id="KW-0689">Ribosomal protein</keyword>
<dbReference type="SUPFAM" id="SSF57829">
    <property type="entry name" value="Zn-binding ribosomal proteins"/>
    <property type="match status" value="1"/>
</dbReference>
<dbReference type="EMBL" id="JBICBT010000846">
    <property type="protein sequence ID" value="KAL3097176.1"/>
    <property type="molecule type" value="Genomic_DNA"/>
</dbReference>
<reference evidence="4 5" key="1">
    <citation type="submission" date="2024-10" db="EMBL/GenBank/DDBJ databases">
        <authorList>
            <person name="Kim D."/>
        </authorList>
    </citation>
    <scope>NUCLEOTIDE SEQUENCE [LARGE SCALE GENOMIC DNA]</scope>
    <source>
        <strain evidence="4">BH-2024</strain>
    </source>
</reference>
<gene>
    <name evidence="4" type="ORF">niasHT_030171</name>
</gene>
<proteinExistence type="inferred from homology"/>
<dbReference type="GO" id="GO:1990904">
    <property type="term" value="C:ribonucleoprotein complex"/>
    <property type="evidence" value="ECO:0007669"/>
    <property type="project" value="UniProtKB-KW"/>
</dbReference>
<organism evidence="4 5">
    <name type="scientific">Heterodera trifolii</name>
    <dbReference type="NCBI Taxonomy" id="157864"/>
    <lineage>
        <taxon>Eukaryota</taxon>
        <taxon>Metazoa</taxon>
        <taxon>Ecdysozoa</taxon>
        <taxon>Nematoda</taxon>
        <taxon>Chromadorea</taxon>
        <taxon>Rhabditida</taxon>
        <taxon>Tylenchina</taxon>
        <taxon>Tylenchomorpha</taxon>
        <taxon>Tylenchoidea</taxon>
        <taxon>Heteroderidae</taxon>
        <taxon>Heteroderinae</taxon>
        <taxon>Heterodera</taxon>
    </lineage>
</organism>
<evidence type="ECO:0000256" key="3">
    <source>
        <dbReference type="ARBA" id="ARBA00023274"/>
    </source>
</evidence>